<comment type="caution">
    <text evidence="2">The sequence shown here is derived from an EMBL/GenBank/DDBJ whole genome shotgun (WGS) entry which is preliminary data.</text>
</comment>
<evidence type="ECO:0000313" key="3">
    <source>
        <dbReference type="Proteomes" id="UP001500192"/>
    </source>
</evidence>
<feature type="domain" description="Amidohydrolase-related" evidence="1">
    <location>
        <begin position="51"/>
        <end position="396"/>
    </location>
</feature>
<dbReference type="Pfam" id="PF01979">
    <property type="entry name" value="Amidohydro_1"/>
    <property type="match status" value="1"/>
</dbReference>
<dbReference type="InterPro" id="IPR057744">
    <property type="entry name" value="OTAase-like"/>
</dbReference>
<keyword evidence="3" id="KW-1185">Reference proteome</keyword>
<gene>
    <name evidence="2" type="ORF">GCM10023214_42310</name>
</gene>
<dbReference type="Gene3D" id="2.30.40.10">
    <property type="entry name" value="Urease, subunit C, domain 1"/>
    <property type="match status" value="1"/>
</dbReference>
<dbReference type="InterPro" id="IPR011059">
    <property type="entry name" value="Metal-dep_hydrolase_composite"/>
</dbReference>
<dbReference type="PANTHER" id="PTHR43135:SF3">
    <property type="entry name" value="ALPHA-D-RIBOSE 1-METHYLPHOSPHONATE 5-TRIPHOSPHATE DIPHOSPHATASE"/>
    <property type="match status" value="1"/>
</dbReference>
<dbReference type="SUPFAM" id="SSF51338">
    <property type="entry name" value="Composite domain of metallo-dependent hydrolases"/>
    <property type="match status" value="1"/>
</dbReference>
<reference evidence="3" key="1">
    <citation type="journal article" date="2019" name="Int. J. Syst. Evol. Microbiol.">
        <title>The Global Catalogue of Microorganisms (GCM) 10K type strain sequencing project: providing services to taxonomists for standard genome sequencing and annotation.</title>
        <authorList>
            <consortium name="The Broad Institute Genomics Platform"/>
            <consortium name="The Broad Institute Genome Sequencing Center for Infectious Disease"/>
            <person name="Wu L."/>
            <person name="Ma J."/>
        </authorList>
    </citation>
    <scope>NUCLEOTIDE SEQUENCE [LARGE SCALE GENOMIC DNA]</scope>
    <source>
        <strain evidence="3">JCM 18054</strain>
    </source>
</reference>
<dbReference type="EMBL" id="BAABIB010000078">
    <property type="protein sequence ID" value="GAA5167692.1"/>
    <property type="molecule type" value="Genomic_DNA"/>
</dbReference>
<proteinExistence type="predicted"/>
<dbReference type="SUPFAM" id="SSF51556">
    <property type="entry name" value="Metallo-dependent hydrolases"/>
    <property type="match status" value="1"/>
</dbReference>
<dbReference type="InterPro" id="IPR032466">
    <property type="entry name" value="Metal_Hydrolase"/>
</dbReference>
<organism evidence="2 3">
    <name type="scientific">Amycolatopsis dongchuanensis</name>
    <dbReference type="NCBI Taxonomy" id="1070866"/>
    <lineage>
        <taxon>Bacteria</taxon>
        <taxon>Bacillati</taxon>
        <taxon>Actinomycetota</taxon>
        <taxon>Actinomycetes</taxon>
        <taxon>Pseudonocardiales</taxon>
        <taxon>Pseudonocardiaceae</taxon>
        <taxon>Amycolatopsis</taxon>
    </lineage>
</organism>
<dbReference type="PANTHER" id="PTHR43135">
    <property type="entry name" value="ALPHA-D-RIBOSE 1-METHYLPHOSPHONATE 5-TRIPHOSPHATE DIPHOSPHATASE"/>
    <property type="match status" value="1"/>
</dbReference>
<dbReference type="CDD" id="cd01299">
    <property type="entry name" value="Met_dep_hydrolase_A"/>
    <property type="match status" value="1"/>
</dbReference>
<evidence type="ECO:0000259" key="1">
    <source>
        <dbReference type="Pfam" id="PF01979"/>
    </source>
</evidence>
<sequence length="400" mass="41244">MVRTVVRNGRVFDGTGSAPAEADVTFEDGRIVEVGSGLDGDVAIDAAGTSVIPGMFDCHVHVTVSGTGVFSTAARPFSYQFYEAARNLSGTLDCGITTVRDACGADLGMVRAIENGLIDGPRMQISITALSQTGGHCDSWLPSGLHLTPLLPHPGRPDGVVDGPDAVRQRAREIIRAGADVLKICTTGGVMSHTDSPEHSQFQDDEIAVVVAEAEAVGLPVMAHAHGAKGIKAAVRAGVRSIEHGIFLDEEAIDLMVERGTWLVPTLAAPRAIVSAGASGAGVSASTLEYAEEIVEIHRDAMTRAVDAGVKIAMGTDSGVFPHGANLSELALMVEGGLSPAGALVAATSSAAALLGVDAELGTLAPGKRADLVLVDGDALEFAGLKQRVRAVFKDGFKVR</sequence>
<dbReference type="InterPro" id="IPR051781">
    <property type="entry name" value="Metallo-dep_Hydrolase"/>
</dbReference>
<protein>
    <submittedName>
        <fullName evidence="2">Amidohydrolase family protein</fullName>
    </submittedName>
</protein>
<dbReference type="InterPro" id="IPR006680">
    <property type="entry name" value="Amidohydro-rel"/>
</dbReference>
<dbReference type="RefSeq" id="WP_346054674.1">
    <property type="nucleotide sequence ID" value="NZ_BAABIB010000078.1"/>
</dbReference>
<evidence type="ECO:0000313" key="2">
    <source>
        <dbReference type="EMBL" id="GAA5167692.1"/>
    </source>
</evidence>
<name>A0ABP9QUB6_9PSEU</name>
<dbReference type="Gene3D" id="3.20.20.140">
    <property type="entry name" value="Metal-dependent hydrolases"/>
    <property type="match status" value="1"/>
</dbReference>
<accession>A0ABP9QUB6</accession>
<dbReference type="Proteomes" id="UP001500192">
    <property type="component" value="Unassembled WGS sequence"/>
</dbReference>